<dbReference type="Gramene" id="ERN11342">
    <property type="protein sequence ID" value="ERN11342"/>
    <property type="gene ID" value="AMTR_s00024p00251490"/>
</dbReference>
<sequence>MALLQLPCRIGRQPAPLETLGITKGPSNGITGFVGSYYSSFSPKMRTRHPFPCKSITALSVSVSVDGECDKPLPHRPVSSDWESLYRRIQLLGSQSIMSSSVLEEWIREGKPLAKWELRNITRQLRQNSRFKQALEVSDWLIQHGTKYQLRSGDYAIHLDLISKVNGPHHAERYFLQLPKGMKNKLTYSALLNVYVKENMKERAETTMKKMRMLGFLTSALPYNRMMTLYLNTNNLEKIPILLKEMRDSSTLPDANSYTIWITRCGAVSDVEEMDKVYLELKKVSPERANWIVYSTLANMYIKENLIEKAELCLKEVENRIVNNERAPYKYLLSLYAGMGKKAEMYRIWKLYKTSFKNMTNSSYICLISSLVKLGDIEGAESCFEEWESAGLSYDVRVTNILLACYARKGMVKKAELFFVRMRRQGGMPNPNTWEILAEGYLQNGQLGNALAAMEEAVSSGKGVGWKPKLENVHAIFKDFEMQGDVENVEKCMSILRGMNL</sequence>
<dbReference type="HOGENOM" id="CLU_019802_3_0_1"/>
<gene>
    <name evidence="4" type="ORF">AMTR_s00024p00251490</name>
</gene>
<dbReference type="PROSITE" id="PS51375">
    <property type="entry name" value="PPR"/>
    <property type="match status" value="2"/>
</dbReference>
<dbReference type="EMBL" id="KI392710">
    <property type="protein sequence ID" value="ERN11342.1"/>
    <property type="molecule type" value="Genomic_DNA"/>
</dbReference>
<comment type="similarity">
    <text evidence="1">Belongs to the PPR family. P subfamily.</text>
</comment>
<accession>W1PMU8</accession>
<dbReference type="OMA" id="GYIENKQ"/>
<dbReference type="InterPro" id="IPR011990">
    <property type="entry name" value="TPR-like_helical_dom_sf"/>
</dbReference>
<reference evidence="5" key="1">
    <citation type="journal article" date="2013" name="Science">
        <title>The Amborella genome and the evolution of flowering plants.</title>
        <authorList>
            <consortium name="Amborella Genome Project"/>
        </authorList>
    </citation>
    <scope>NUCLEOTIDE SEQUENCE [LARGE SCALE GENOMIC DNA]</scope>
</reference>
<proteinExistence type="inferred from homology"/>
<dbReference type="eggNOG" id="KOG4197">
    <property type="taxonomic scope" value="Eukaryota"/>
</dbReference>
<dbReference type="AlphaFoldDB" id="W1PMU8"/>
<organism evidence="4 5">
    <name type="scientific">Amborella trichopoda</name>
    <dbReference type="NCBI Taxonomy" id="13333"/>
    <lineage>
        <taxon>Eukaryota</taxon>
        <taxon>Viridiplantae</taxon>
        <taxon>Streptophyta</taxon>
        <taxon>Embryophyta</taxon>
        <taxon>Tracheophyta</taxon>
        <taxon>Spermatophyta</taxon>
        <taxon>Magnoliopsida</taxon>
        <taxon>Amborellales</taxon>
        <taxon>Amborellaceae</taxon>
        <taxon>Amborella</taxon>
    </lineage>
</organism>
<dbReference type="GO" id="GO:0005739">
    <property type="term" value="C:mitochondrion"/>
    <property type="evidence" value="ECO:0000318"/>
    <property type="project" value="GO_Central"/>
</dbReference>
<dbReference type="InterPro" id="IPR002885">
    <property type="entry name" value="PPR_rpt"/>
</dbReference>
<dbReference type="NCBIfam" id="TIGR00756">
    <property type="entry name" value="PPR"/>
    <property type="match status" value="2"/>
</dbReference>
<evidence type="ECO:0000313" key="5">
    <source>
        <dbReference type="Proteomes" id="UP000017836"/>
    </source>
</evidence>
<evidence type="ECO:0000313" key="4">
    <source>
        <dbReference type="EMBL" id="ERN11342.1"/>
    </source>
</evidence>
<name>W1PMU8_AMBTC</name>
<dbReference type="PANTHER" id="PTHR45717:SF3">
    <property type="entry name" value="OS04G0544400 PROTEIN"/>
    <property type="match status" value="1"/>
</dbReference>
<dbReference type="Pfam" id="PF01535">
    <property type="entry name" value="PPR"/>
    <property type="match status" value="4"/>
</dbReference>
<dbReference type="GO" id="GO:0003729">
    <property type="term" value="F:mRNA binding"/>
    <property type="evidence" value="ECO:0007669"/>
    <property type="project" value="UniProtKB-ARBA"/>
</dbReference>
<dbReference type="STRING" id="13333.W1PMU8"/>
<evidence type="ECO:0000256" key="2">
    <source>
        <dbReference type="ARBA" id="ARBA00022737"/>
    </source>
</evidence>
<keyword evidence="5" id="KW-1185">Reference proteome</keyword>
<keyword evidence="2" id="KW-0677">Repeat</keyword>
<protein>
    <recommendedName>
        <fullName evidence="6">Pentacotripeptide-repeat region of PRORP domain-containing protein</fullName>
    </recommendedName>
</protein>
<evidence type="ECO:0008006" key="6">
    <source>
        <dbReference type="Google" id="ProtNLM"/>
    </source>
</evidence>
<dbReference type="SUPFAM" id="SSF81901">
    <property type="entry name" value="HCP-like"/>
    <property type="match status" value="1"/>
</dbReference>
<evidence type="ECO:0000256" key="1">
    <source>
        <dbReference type="ARBA" id="ARBA00007626"/>
    </source>
</evidence>
<dbReference type="Proteomes" id="UP000017836">
    <property type="component" value="Unassembled WGS sequence"/>
</dbReference>
<feature type="repeat" description="PPR" evidence="3">
    <location>
        <begin position="395"/>
        <end position="429"/>
    </location>
</feature>
<dbReference type="PANTHER" id="PTHR45717">
    <property type="entry name" value="OS12G0527900 PROTEIN"/>
    <property type="match status" value="1"/>
</dbReference>
<evidence type="ECO:0000256" key="3">
    <source>
        <dbReference type="PROSITE-ProRule" id="PRU00708"/>
    </source>
</evidence>
<dbReference type="Gene3D" id="1.25.40.10">
    <property type="entry name" value="Tetratricopeptide repeat domain"/>
    <property type="match status" value="3"/>
</dbReference>
<feature type="repeat" description="PPR" evidence="3">
    <location>
        <begin position="184"/>
        <end position="218"/>
    </location>
</feature>
<dbReference type="OrthoDB" id="1908178at2759"/>